<dbReference type="InterPro" id="IPR035938">
    <property type="entry name" value="Hemerythrin-like_sf"/>
</dbReference>
<dbReference type="PANTHER" id="PTHR33121">
    <property type="entry name" value="CYCLIC DI-GMP PHOSPHODIESTERASE PDEF"/>
    <property type="match status" value="1"/>
</dbReference>
<evidence type="ECO:0000256" key="1">
    <source>
        <dbReference type="ARBA" id="ARBA00010587"/>
    </source>
</evidence>
<dbReference type="EMBL" id="LVJZ01000003">
    <property type="protein sequence ID" value="ODB96634.1"/>
    <property type="molecule type" value="Genomic_DNA"/>
</dbReference>
<dbReference type="PROSITE" id="PS50883">
    <property type="entry name" value="EAL"/>
    <property type="match status" value="1"/>
</dbReference>
<dbReference type="CDD" id="cd00130">
    <property type="entry name" value="PAS"/>
    <property type="match status" value="1"/>
</dbReference>
<dbReference type="CDD" id="cd12107">
    <property type="entry name" value="Hemerythrin"/>
    <property type="match status" value="1"/>
</dbReference>
<dbReference type="Pfam" id="PF13188">
    <property type="entry name" value="PAS_8"/>
    <property type="match status" value="1"/>
</dbReference>
<dbReference type="PROSITE" id="PS00550">
    <property type="entry name" value="HEMERYTHRINS"/>
    <property type="match status" value="1"/>
</dbReference>
<dbReference type="SMART" id="SM00091">
    <property type="entry name" value="PAS"/>
    <property type="match status" value="1"/>
</dbReference>
<dbReference type="SMART" id="SM00052">
    <property type="entry name" value="EAL"/>
    <property type="match status" value="1"/>
</dbReference>
<dbReference type="STRING" id="1818881.A3196_07620"/>
<dbReference type="PANTHER" id="PTHR33121:SF71">
    <property type="entry name" value="OXYGEN SENSOR PROTEIN DOSP"/>
    <property type="match status" value="1"/>
</dbReference>
<evidence type="ECO:0000259" key="4">
    <source>
        <dbReference type="PROSITE" id="PS50112"/>
    </source>
</evidence>
<evidence type="ECO:0000259" key="5">
    <source>
        <dbReference type="PROSITE" id="PS50883"/>
    </source>
</evidence>
<evidence type="ECO:0000313" key="7">
    <source>
        <dbReference type="Proteomes" id="UP000094849"/>
    </source>
</evidence>
<evidence type="ECO:0000313" key="6">
    <source>
        <dbReference type="EMBL" id="ODB96634.1"/>
    </source>
</evidence>
<dbReference type="Pfam" id="PF01814">
    <property type="entry name" value="Hemerythrin"/>
    <property type="match status" value="1"/>
</dbReference>
<evidence type="ECO:0000256" key="3">
    <source>
        <dbReference type="ARBA" id="ARBA00023004"/>
    </source>
</evidence>
<organism evidence="6 7">
    <name type="scientific">Candidatus Thiodiazotropha endoloripes</name>
    <dbReference type="NCBI Taxonomy" id="1818881"/>
    <lineage>
        <taxon>Bacteria</taxon>
        <taxon>Pseudomonadati</taxon>
        <taxon>Pseudomonadota</taxon>
        <taxon>Gammaproteobacteria</taxon>
        <taxon>Chromatiales</taxon>
        <taxon>Sedimenticolaceae</taxon>
        <taxon>Candidatus Thiodiazotropha</taxon>
    </lineage>
</organism>
<dbReference type="InterPro" id="IPR001633">
    <property type="entry name" value="EAL_dom"/>
</dbReference>
<dbReference type="Gene3D" id="3.30.450.20">
    <property type="entry name" value="PAS domain"/>
    <property type="match status" value="1"/>
</dbReference>
<dbReference type="InterPro" id="IPR000014">
    <property type="entry name" value="PAS"/>
</dbReference>
<dbReference type="NCBIfam" id="TIGR00229">
    <property type="entry name" value="sensory_box"/>
    <property type="match status" value="1"/>
</dbReference>
<dbReference type="Gene3D" id="1.20.120.50">
    <property type="entry name" value="Hemerythrin-like"/>
    <property type="match status" value="1"/>
</dbReference>
<name>A0A1E2UQ68_9GAMM</name>
<feature type="domain" description="PAS" evidence="4">
    <location>
        <begin position="15"/>
        <end position="52"/>
    </location>
</feature>
<dbReference type="Gene3D" id="3.20.20.450">
    <property type="entry name" value="EAL domain"/>
    <property type="match status" value="1"/>
</dbReference>
<dbReference type="InterPro" id="IPR050706">
    <property type="entry name" value="Cyclic-di-GMP_PDE-like"/>
</dbReference>
<dbReference type="SUPFAM" id="SSF47188">
    <property type="entry name" value="Hemerythrin-like"/>
    <property type="match status" value="1"/>
</dbReference>
<keyword evidence="2" id="KW-0479">Metal-binding</keyword>
<gene>
    <name evidence="6" type="ORF">A3196_07620</name>
</gene>
<dbReference type="CDD" id="cd01948">
    <property type="entry name" value="EAL"/>
    <property type="match status" value="1"/>
</dbReference>
<proteinExistence type="inferred from homology"/>
<dbReference type="PROSITE" id="PS50112">
    <property type="entry name" value="PAS"/>
    <property type="match status" value="1"/>
</dbReference>
<protein>
    <recommendedName>
        <fullName evidence="8">Diguanylate cyclase</fullName>
    </recommendedName>
</protein>
<dbReference type="SUPFAM" id="SSF55785">
    <property type="entry name" value="PYP-like sensor domain (PAS domain)"/>
    <property type="match status" value="1"/>
</dbReference>
<dbReference type="GO" id="GO:0071111">
    <property type="term" value="F:cyclic-guanylate-specific phosphodiesterase activity"/>
    <property type="evidence" value="ECO:0007669"/>
    <property type="project" value="InterPro"/>
</dbReference>
<keyword evidence="7" id="KW-1185">Reference proteome</keyword>
<dbReference type="AlphaFoldDB" id="A0A1E2UQ68"/>
<dbReference type="InterPro" id="IPR012312">
    <property type="entry name" value="Hemerythrin-like"/>
</dbReference>
<keyword evidence="3" id="KW-0408">Iron</keyword>
<comment type="caution">
    <text evidence="6">The sequence shown here is derived from an EMBL/GenBank/DDBJ whole genome shotgun (WGS) entry which is preliminary data.</text>
</comment>
<dbReference type="NCBIfam" id="TIGR02481">
    <property type="entry name" value="hemeryth_dom"/>
    <property type="match status" value="1"/>
</dbReference>
<dbReference type="InterPro" id="IPR012827">
    <property type="entry name" value="Hemerythrin_metal-bd"/>
</dbReference>
<dbReference type="Pfam" id="PF00563">
    <property type="entry name" value="EAL"/>
    <property type="match status" value="1"/>
</dbReference>
<feature type="domain" description="EAL" evidence="5">
    <location>
        <begin position="281"/>
        <end position="535"/>
    </location>
</feature>
<evidence type="ECO:0008006" key="8">
    <source>
        <dbReference type="Google" id="ProtNLM"/>
    </source>
</evidence>
<dbReference type="Proteomes" id="UP000094849">
    <property type="component" value="Unassembled WGS sequence"/>
</dbReference>
<dbReference type="RefSeq" id="WP_069024338.1">
    <property type="nucleotide sequence ID" value="NZ_LVJZ01000003.1"/>
</dbReference>
<dbReference type="InterPro" id="IPR035919">
    <property type="entry name" value="EAL_sf"/>
</dbReference>
<evidence type="ECO:0000256" key="2">
    <source>
        <dbReference type="ARBA" id="ARBA00022723"/>
    </source>
</evidence>
<comment type="similarity">
    <text evidence="1">Belongs to the hemerythrin family.</text>
</comment>
<accession>A0A1E2UQ68</accession>
<dbReference type="SUPFAM" id="SSF141868">
    <property type="entry name" value="EAL domain-like"/>
    <property type="match status" value="1"/>
</dbReference>
<dbReference type="InterPro" id="IPR016131">
    <property type="entry name" value="Haemerythrin_Fe_BS"/>
</dbReference>
<dbReference type="InterPro" id="IPR035965">
    <property type="entry name" value="PAS-like_dom_sf"/>
</dbReference>
<dbReference type="GO" id="GO:0046872">
    <property type="term" value="F:metal ion binding"/>
    <property type="evidence" value="ECO:0007669"/>
    <property type="project" value="UniProtKB-KW"/>
</dbReference>
<reference evidence="6 7" key="1">
    <citation type="submission" date="2016-03" db="EMBL/GenBank/DDBJ databases">
        <title>Chemosynthetic sulphur-oxidizing symbionts of marine invertebrate animals are capable of nitrogen fixation.</title>
        <authorList>
            <person name="Petersen J.M."/>
            <person name="Kemper A."/>
            <person name="Gruber-Vodicka H."/>
            <person name="Cardini U."/>
            <person name="Geest Mvander."/>
            <person name="Kleiner M."/>
            <person name="Bulgheresi S."/>
            <person name="Fussmann M."/>
            <person name="Herbold C."/>
            <person name="Seah B.K.B."/>
            <person name="Antony C.Paul."/>
            <person name="Liu D."/>
            <person name="Belitz A."/>
            <person name="Weber M."/>
        </authorList>
    </citation>
    <scope>NUCLEOTIDE SEQUENCE [LARGE SCALE GENOMIC DNA]</scope>
    <source>
        <strain evidence="6">G_D</strain>
    </source>
</reference>
<sequence length="695" mass="78750">MSIDIKKLLSAAPAILEASSEAIATIDGDGQIKGFNSHFLELLGIAEDECKGLNISQIFRDLDDTFIIQGTKDEFEPAKLTSAEGQVSWVLVKVIGIGKTGRETRTVLVHDPETIRRIIDRLDYIENYDTPTGLLNHRKGIVEFEQLQASNLAGGCILLDLESGPSVAAGMDLTACIRSIAGHFKLIEEQSVLCRLANSEVLCIYSSTEPLPAEALSSLIEAIRKDSSVPDGVRPHIAHLDWKAGTISVNGILDRLKAELTPIDEPHLLAHLDAQQHATSHASFLLRLNQALEAGELDFFIQPQICSEGRQVIGGELLIRWIPSPGEIIPPAHFIEFLEQGEFADKFFHWALVRTAQVLKTVHDELDMWIPLSLNLATTHFHDRQMMKALADTMREYNIPSDILEVEITERILADDPEAVLENLEHLREQGFKIAIDDFGTGYSSLSYLRRFPLDRLKIDRVFVSNLEENEEDRLIVTSIASLAHILGLEVVAEGIEEPFQASFLMNIGCEYFQGYLTGRPMPVDAFIEFTRHNPEHSEWLDEPSKFRSEHSLESKARKVKWKKSFSTDVVSVDNEHRALIDALNAFSDLFMKDPESIDITETLDVIALEAIKHFDHEEDVMFNIGYPRYEMHREKHKWLIADIAKRKLEISEHKQSTSFDEVLQYLKYWLLRHLVSEDTHLHRFINKPSSERRT</sequence>